<name>A0A2N9YH58_9GAMM</name>
<reference evidence="2" key="1">
    <citation type="submission" date="2016-12" db="EMBL/GenBank/DDBJ databases">
        <title>Complete Genome Sequence of Beggiatoa leptomitiformis D-401.</title>
        <authorList>
            <person name="Fomenkov A."/>
            <person name="Vincze T."/>
            <person name="Grabovich M."/>
            <person name="Anton B.P."/>
            <person name="Dubinina G."/>
            <person name="Orlova M."/>
            <person name="Belousova E."/>
            <person name="Roberts R.J."/>
        </authorList>
    </citation>
    <scope>NUCLEOTIDE SEQUENCE [LARGE SCALE GENOMIC DNA]</scope>
    <source>
        <strain evidence="2">D-401</strain>
    </source>
</reference>
<dbReference type="OrthoDB" id="7554786at2"/>
<proteinExistence type="predicted"/>
<keyword evidence="2" id="KW-1185">Reference proteome</keyword>
<evidence type="ECO:0000313" key="2">
    <source>
        <dbReference type="Proteomes" id="UP000234271"/>
    </source>
</evidence>
<organism evidence="1 2">
    <name type="scientific">Beggiatoa leptomitoformis</name>
    <dbReference type="NCBI Taxonomy" id="288004"/>
    <lineage>
        <taxon>Bacteria</taxon>
        <taxon>Pseudomonadati</taxon>
        <taxon>Pseudomonadota</taxon>
        <taxon>Gammaproteobacteria</taxon>
        <taxon>Thiotrichales</taxon>
        <taxon>Thiotrichaceae</taxon>
        <taxon>Beggiatoa</taxon>
    </lineage>
</organism>
<dbReference type="KEGG" id="blep:AL038_09470"/>
<dbReference type="InterPro" id="IPR021505">
    <property type="entry name" value="Phage_B3_Orf6"/>
</dbReference>
<dbReference type="Pfam" id="PF11363">
    <property type="entry name" value="DUF3164"/>
    <property type="match status" value="1"/>
</dbReference>
<dbReference type="Proteomes" id="UP000234271">
    <property type="component" value="Chromosome"/>
</dbReference>
<gene>
    <name evidence="1" type="ORF">BLE401_14810</name>
</gene>
<dbReference type="AlphaFoldDB" id="A0A2N9YH58"/>
<dbReference type="STRING" id="288004.AL038_09470"/>
<dbReference type="RefSeq" id="WP_062152244.1">
    <property type="nucleotide sequence ID" value="NZ_CP012373.2"/>
</dbReference>
<protein>
    <submittedName>
        <fullName evidence="1">DUF3164 family protein</fullName>
    </submittedName>
</protein>
<sequence>MNVVIEQPSTEGYRKNHKGYLVPAELISPLEMLRDETVIGVVNRLKALSDFIAKEKAMTWESLNAFLEVSAQEYGTKVKDGKGNITLMSFDGLCKVQIAVSDFISFDEQIQSAKALIDECLAEWTASSNAPIRAIVSQVFQVSKEGHVDGRRMFDLLRMSKEIKDEKWQRAMQALKNSIYTVGSKTYIRAHTRPTLDGNWEIININFSDL</sequence>
<evidence type="ECO:0000313" key="1">
    <source>
        <dbReference type="EMBL" id="AUI69837.1"/>
    </source>
</evidence>
<dbReference type="EMBL" id="CP018889">
    <property type="protein sequence ID" value="AUI69837.1"/>
    <property type="molecule type" value="Genomic_DNA"/>
</dbReference>
<accession>A0A2N9YH58</accession>